<evidence type="ECO:0000313" key="1">
    <source>
        <dbReference type="EMBL" id="CAA2966400.1"/>
    </source>
</evidence>
<reference evidence="1 2" key="1">
    <citation type="submission" date="2019-12" db="EMBL/GenBank/DDBJ databases">
        <authorList>
            <person name="Alioto T."/>
            <person name="Alioto T."/>
            <person name="Gomez Garrido J."/>
        </authorList>
    </citation>
    <scope>NUCLEOTIDE SEQUENCE [LARGE SCALE GENOMIC DNA]</scope>
</reference>
<dbReference type="EMBL" id="CACTIH010001859">
    <property type="protein sequence ID" value="CAA2966400.1"/>
    <property type="molecule type" value="Genomic_DNA"/>
</dbReference>
<sequence length="64" mass="6804">MTMQIAPSVGANLLGQHSTERNQDTTVYVGNLDTKATLAVAWAPKVIVPPKKHGSSQVKSVESD</sequence>
<dbReference type="Gramene" id="OE9D000158T1">
    <property type="protein sequence ID" value="OE9D000158C1"/>
    <property type="gene ID" value="OE9D000158"/>
</dbReference>
<gene>
    <name evidence="1" type="ORF">OLEA9_D000158</name>
</gene>
<proteinExistence type="predicted"/>
<dbReference type="OrthoDB" id="10259687at2759"/>
<comment type="caution">
    <text evidence="1">The sequence shown here is derived from an EMBL/GenBank/DDBJ whole genome shotgun (WGS) entry which is preliminary data.</text>
</comment>
<dbReference type="AlphaFoldDB" id="A0A8S0QHI2"/>
<accession>A0A8S0QHI2</accession>
<name>A0A8S0QHI2_OLEEU</name>
<keyword evidence="2" id="KW-1185">Reference proteome</keyword>
<evidence type="ECO:0000313" key="2">
    <source>
        <dbReference type="Proteomes" id="UP000594638"/>
    </source>
</evidence>
<organism evidence="1 2">
    <name type="scientific">Olea europaea subsp. europaea</name>
    <dbReference type="NCBI Taxonomy" id="158383"/>
    <lineage>
        <taxon>Eukaryota</taxon>
        <taxon>Viridiplantae</taxon>
        <taxon>Streptophyta</taxon>
        <taxon>Embryophyta</taxon>
        <taxon>Tracheophyta</taxon>
        <taxon>Spermatophyta</taxon>
        <taxon>Magnoliopsida</taxon>
        <taxon>eudicotyledons</taxon>
        <taxon>Gunneridae</taxon>
        <taxon>Pentapetalae</taxon>
        <taxon>asterids</taxon>
        <taxon>lamiids</taxon>
        <taxon>Lamiales</taxon>
        <taxon>Oleaceae</taxon>
        <taxon>Oleeae</taxon>
        <taxon>Olea</taxon>
    </lineage>
</organism>
<dbReference type="Proteomes" id="UP000594638">
    <property type="component" value="Unassembled WGS sequence"/>
</dbReference>
<protein>
    <submittedName>
        <fullName evidence="1">Splicing factor 3B subunit 4-like</fullName>
    </submittedName>
</protein>
<feature type="non-terminal residue" evidence="1">
    <location>
        <position position="64"/>
    </location>
</feature>